<name>A0A087T896_STEMI</name>
<evidence type="ECO:0000256" key="1">
    <source>
        <dbReference type="ARBA" id="ARBA00004613"/>
    </source>
</evidence>
<dbReference type="Proteomes" id="UP000054359">
    <property type="component" value="Unassembled WGS sequence"/>
</dbReference>
<comment type="similarity">
    <text evidence="2 4">Belongs to the AB hydrolase superfamily. Lipase family.</text>
</comment>
<evidence type="ECO:0000256" key="5">
    <source>
        <dbReference type="SAM" id="SignalP"/>
    </source>
</evidence>
<feature type="chain" id="PRO_5001829385" evidence="5">
    <location>
        <begin position="20"/>
        <end position="514"/>
    </location>
</feature>
<feature type="signal peptide" evidence="5">
    <location>
        <begin position="1"/>
        <end position="19"/>
    </location>
</feature>
<dbReference type="GO" id="GO:0016042">
    <property type="term" value="P:lipid catabolic process"/>
    <property type="evidence" value="ECO:0007669"/>
    <property type="project" value="TreeGrafter"/>
</dbReference>
<dbReference type="Gene3D" id="3.40.50.1820">
    <property type="entry name" value="alpha/beta hydrolase"/>
    <property type="match status" value="1"/>
</dbReference>
<dbReference type="CDD" id="cd00707">
    <property type="entry name" value="Pancreat_lipase_like"/>
    <property type="match status" value="1"/>
</dbReference>
<proteinExistence type="inferred from homology"/>
<evidence type="ECO:0000256" key="2">
    <source>
        <dbReference type="ARBA" id="ARBA00010701"/>
    </source>
</evidence>
<organism evidence="7 8">
    <name type="scientific">Stegodyphus mimosarum</name>
    <name type="common">African social velvet spider</name>
    <dbReference type="NCBI Taxonomy" id="407821"/>
    <lineage>
        <taxon>Eukaryota</taxon>
        <taxon>Metazoa</taxon>
        <taxon>Ecdysozoa</taxon>
        <taxon>Arthropoda</taxon>
        <taxon>Chelicerata</taxon>
        <taxon>Arachnida</taxon>
        <taxon>Araneae</taxon>
        <taxon>Araneomorphae</taxon>
        <taxon>Entelegynae</taxon>
        <taxon>Eresoidea</taxon>
        <taxon>Eresidae</taxon>
        <taxon>Stegodyphus</taxon>
    </lineage>
</organism>
<dbReference type="GO" id="GO:0016298">
    <property type="term" value="F:lipase activity"/>
    <property type="evidence" value="ECO:0007669"/>
    <property type="project" value="InterPro"/>
</dbReference>
<dbReference type="InterPro" id="IPR033906">
    <property type="entry name" value="Lipase_N"/>
</dbReference>
<dbReference type="SUPFAM" id="SSF53474">
    <property type="entry name" value="alpha/beta-Hydrolases"/>
    <property type="match status" value="1"/>
</dbReference>
<keyword evidence="5" id="KW-0732">Signal</keyword>
<gene>
    <name evidence="7" type="ORF">X975_26541</name>
</gene>
<dbReference type="EMBL" id="KK113908">
    <property type="protein sequence ID" value="KFM61335.1"/>
    <property type="molecule type" value="Genomic_DNA"/>
</dbReference>
<dbReference type="InterPro" id="IPR013818">
    <property type="entry name" value="Lipase"/>
</dbReference>
<dbReference type="AlphaFoldDB" id="A0A087T896"/>
<keyword evidence="8" id="KW-1185">Reference proteome</keyword>
<evidence type="ECO:0000259" key="6">
    <source>
        <dbReference type="Pfam" id="PF00151"/>
    </source>
</evidence>
<dbReference type="GO" id="GO:0005615">
    <property type="term" value="C:extracellular space"/>
    <property type="evidence" value="ECO:0007669"/>
    <property type="project" value="TreeGrafter"/>
</dbReference>
<keyword evidence="3" id="KW-0964">Secreted</keyword>
<dbReference type="PANTHER" id="PTHR11610">
    <property type="entry name" value="LIPASE"/>
    <property type="match status" value="1"/>
</dbReference>
<sequence length="514" mass="57378">MRLCLLLSILIIVPGFTLSYQSFLRQVLGSALMGDLLSTLPSRFHCVGTRNNFTTFKLFSRVHPDKPRPLAPDDRELLYKSDFDPNLPTKIIIHGFVDNLQISEWMQKMKNAFLSEGEYNVIITDWSCGNEFPYTQAVHRSKTVAEKMKELIIFLRDSTGADPANFHLIGHSLGSHIAGLVGHGIPHLGRISALDPAGPRFYDAPLAERLDPTDAQFVDVIHTDGGRGLLEGLGMRSQVGHVDFYPNGGRNQPGCHNSPLTILPRIGLHRAARYYITCDHFRSTDYYIDSIRSSRESKSRDESACQSIGVTCRNWETFAQGRCADCSHPDDCLPMGYHSDIFVQRNPHLSKKEYFVKTADESPFCLFQYQVIVETACDHGFCGEASNSKSGFNPGVINLELKTNEGKLTKLNIDEDADKNIKPGGQYVYLGTSRFPIGQVQNAKIWWGDTSKPEAAARPSQFSTGLNLRKIQVVPIVLQGKIDRLSEPQPIVLCGSPDKTIGRNRYLELSVNEC</sequence>
<reference evidence="7 8" key="1">
    <citation type="submission" date="2013-11" db="EMBL/GenBank/DDBJ databases">
        <title>Genome sequencing of Stegodyphus mimosarum.</title>
        <authorList>
            <person name="Bechsgaard J."/>
        </authorList>
    </citation>
    <scope>NUCLEOTIDE SEQUENCE [LARGE SCALE GENOMIC DNA]</scope>
</reference>
<dbReference type="InterPro" id="IPR000734">
    <property type="entry name" value="TAG_lipase"/>
</dbReference>
<evidence type="ECO:0000256" key="3">
    <source>
        <dbReference type="ARBA" id="ARBA00022525"/>
    </source>
</evidence>
<dbReference type="OMA" id="QATKHEY"/>
<feature type="domain" description="Lipase" evidence="6">
    <location>
        <begin position="54"/>
        <end position="364"/>
    </location>
</feature>
<comment type="subcellular location">
    <subcellularLocation>
        <location evidence="1">Secreted</location>
    </subcellularLocation>
</comment>
<dbReference type="OrthoDB" id="199913at2759"/>
<evidence type="ECO:0000313" key="8">
    <source>
        <dbReference type="Proteomes" id="UP000054359"/>
    </source>
</evidence>
<dbReference type="PANTHER" id="PTHR11610:SF185">
    <property type="entry name" value="LD47264P"/>
    <property type="match status" value="1"/>
</dbReference>
<dbReference type="STRING" id="407821.A0A087T896"/>
<evidence type="ECO:0000313" key="7">
    <source>
        <dbReference type="EMBL" id="KFM61335.1"/>
    </source>
</evidence>
<dbReference type="InterPro" id="IPR029058">
    <property type="entry name" value="AB_hydrolase_fold"/>
</dbReference>
<evidence type="ECO:0000256" key="4">
    <source>
        <dbReference type="RuleBase" id="RU004262"/>
    </source>
</evidence>
<dbReference type="PRINTS" id="PR00821">
    <property type="entry name" value="TAGLIPASE"/>
</dbReference>
<feature type="non-terminal residue" evidence="7">
    <location>
        <position position="514"/>
    </location>
</feature>
<dbReference type="Pfam" id="PF00151">
    <property type="entry name" value="Lipase"/>
    <property type="match status" value="1"/>
</dbReference>
<protein>
    <submittedName>
        <fullName evidence="7">Pancreatic lipase-related protein 1</fullName>
    </submittedName>
</protein>
<accession>A0A087T896</accession>